<keyword evidence="1" id="KW-0805">Transcription regulation</keyword>
<dbReference type="SUPFAM" id="SSF46689">
    <property type="entry name" value="Homeodomain-like"/>
    <property type="match status" value="1"/>
</dbReference>
<dbReference type="Gene3D" id="1.10.10.60">
    <property type="entry name" value="Homeodomain-like"/>
    <property type="match status" value="1"/>
</dbReference>
<keyword evidence="6" id="KW-1185">Reference proteome</keyword>
<evidence type="ECO:0000313" key="6">
    <source>
        <dbReference type="Proteomes" id="UP001549076"/>
    </source>
</evidence>
<comment type="caution">
    <text evidence="5">The sequence shown here is derived from an EMBL/GenBank/DDBJ whole genome shotgun (WGS) entry which is preliminary data.</text>
</comment>
<evidence type="ECO:0000259" key="4">
    <source>
        <dbReference type="PROSITE" id="PS01124"/>
    </source>
</evidence>
<organism evidence="5 6">
    <name type="scientific">Aquamicrobium terrae</name>
    <dbReference type="NCBI Taxonomy" id="1324945"/>
    <lineage>
        <taxon>Bacteria</taxon>
        <taxon>Pseudomonadati</taxon>
        <taxon>Pseudomonadota</taxon>
        <taxon>Alphaproteobacteria</taxon>
        <taxon>Hyphomicrobiales</taxon>
        <taxon>Phyllobacteriaceae</taxon>
        <taxon>Aquamicrobium</taxon>
    </lineage>
</organism>
<dbReference type="PANTHER" id="PTHR47893">
    <property type="entry name" value="REGULATORY PROTEIN PCHR"/>
    <property type="match status" value="1"/>
</dbReference>
<dbReference type="PROSITE" id="PS01124">
    <property type="entry name" value="HTH_ARAC_FAMILY_2"/>
    <property type="match status" value="1"/>
</dbReference>
<dbReference type="Pfam" id="PF12833">
    <property type="entry name" value="HTH_18"/>
    <property type="match status" value="1"/>
</dbReference>
<reference evidence="5 6" key="1">
    <citation type="submission" date="2024-06" db="EMBL/GenBank/DDBJ databases">
        <title>Genomic Encyclopedia of Type Strains, Phase IV (KMG-IV): sequencing the most valuable type-strain genomes for metagenomic binning, comparative biology and taxonomic classification.</title>
        <authorList>
            <person name="Goeker M."/>
        </authorList>
    </citation>
    <scope>NUCLEOTIDE SEQUENCE [LARGE SCALE GENOMIC DNA]</scope>
    <source>
        <strain evidence="5 6">DSM 27865</strain>
    </source>
</reference>
<protein>
    <submittedName>
        <fullName evidence="5">AraC-like DNA-binding protein</fullName>
    </submittedName>
</protein>
<dbReference type="RefSeq" id="WP_354199462.1">
    <property type="nucleotide sequence ID" value="NZ_JBEPML010000026.1"/>
</dbReference>
<name>A0ABV2N6Y6_9HYPH</name>
<dbReference type="Proteomes" id="UP001549076">
    <property type="component" value="Unassembled WGS sequence"/>
</dbReference>
<keyword evidence="3" id="KW-0804">Transcription</keyword>
<accession>A0ABV2N6Y6</accession>
<dbReference type="InterPro" id="IPR053142">
    <property type="entry name" value="PchR_regulatory_protein"/>
</dbReference>
<dbReference type="InterPro" id="IPR018062">
    <property type="entry name" value="HTH_AraC-typ_CS"/>
</dbReference>
<feature type="domain" description="HTH araC/xylS-type" evidence="4">
    <location>
        <begin position="218"/>
        <end position="316"/>
    </location>
</feature>
<evidence type="ECO:0000256" key="2">
    <source>
        <dbReference type="ARBA" id="ARBA00023125"/>
    </source>
</evidence>
<keyword evidence="2" id="KW-0238">DNA-binding</keyword>
<dbReference type="PROSITE" id="PS00041">
    <property type="entry name" value="HTH_ARAC_FAMILY_1"/>
    <property type="match status" value="1"/>
</dbReference>
<sequence length="323" mass="36154">MTLNDLVRLGAELALGVEPVGIPPQVLETPIYKGRLLAFEVQPGLMLSASDVTYICNQNFAVEMEPALVCGIMLTGSPVASDVEGYGRFVRYPHQVSLMGFDSPVRYSTPLRQGERFRSTGFVLRPPFFDRFADDVADDGLAALRELVEGGFRTAIITHSPCITEIARSCLEHPYTGQLEKLFLESKALAFVIEAAQALKDERRLVALLGRREYDRVMYAREILDADLVGTPTTMELSRRVGINVTTLQANFKIVFGKTIFAHVREQRLMMARVLLQEHRLSVAEAGRRVGFSRASAFSAAYRKHFGHPPRSEFPRTRRTHPI</sequence>
<dbReference type="InterPro" id="IPR018060">
    <property type="entry name" value="HTH_AraC"/>
</dbReference>
<dbReference type="EMBL" id="JBEPML010000026">
    <property type="protein sequence ID" value="MET3794579.1"/>
    <property type="molecule type" value="Genomic_DNA"/>
</dbReference>
<dbReference type="SMART" id="SM00342">
    <property type="entry name" value="HTH_ARAC"/>
    <property type="match status" value="1"/>
</dbReference>
<evidence type="ECO:0000256" key="1">
    <source>
        <dbReference type="ARBA" id="ARBA00023015"/>
    </source>
</evidence>
<proteinExistence type="predicted"/>
<dbReference type="InterPro" id="IPR009057">
    <property type="entry name" value="Homeodomain-like_sf"/>
</dbReference>
<evidence type="ECO:0000256" key="3">
    <source>
        <dbReference type="ARBA" id="ARBA00023163"/>
    </source>
</evidence>
<dbReference type="PANTHER" id="PTHR47893:SF1">
    <property type="entry name" value="REGULATORY PROTEIN PCHR"/>
    <property type="match status" value="1"/>
</dbReference>
<gene>
    <name evidence="5" type="ORF">ABID37_004819</name>
</gene>
<evidence type="ECO:0000313" key="5">
    <source>
        <dbReference type="EMBL" id="MET3794579.1"/>
    </source>
</evidence>